<evidence type="ECO:0000313" key="3">
    <source>
        <dbReference type="EMBL" id="NSI57832.1"/>
    </source>
</evidence>
<dbReference type="Proteomes" id="UP001296580">
    <property type="component" value="Unassembled WGS sequence"/>
</dbReference>
<feature type="domain" description="ABC-three component systems C-terminal" evidence="1">
    <location>
        <begin position="258"/>
        <end position="374"/>
    </location>
</feature>
<organism evidence="2 5">
    <name type="scientific">Mediterraneibacter gnavus</name>
    <name type="common">Ruminococcus gnavus</name>
    <dbReference type="NCBI Taxonomy" id="33038"/>
    <lineage>
        <taxon>Bacteria</taxon>
        <taxon>Bacillati</taxon>
        <taxon>Bacillota</taxon>
        <taxon>Clostridia</taxon>
        <taxon>Lachnospirales</taxon>
        <taxon>Lachnospiraceae</taxon>
        <taxon>Mediterraneibacter</taxon>
    </lineage>
</organism>
<sequence length="384" mass="44040">MTRAVNDATLQKAGDIYQYLIALRDCFELNDGDTLQIETNGDVSIINDVGGRFQREVKHHFGNTSISDRDIDFWKTLANWYVDYERVKNFSNYILSTTATIKSDSPFHSWNNIKKTEKLKCLKDIGATSKKTEETFRNQYNRIFGDSYDESRLLEILDKFTIEAAKTSIDGISNEFSKYVGHIPSENRDGYIGALLGEILIKVKEPPHKWEVTKSAFDEILQIQSAAYGTKGTAPLPNEYAKAVVPKDKITTLEQKKFVASIREIKYDKMIPNAMSDYWKADLTVAKYFRDNLMYLESLESYMEDLSAKMQYSKANSDLNAEGATEEGQIRISKQLYNGVMSWDANDFGSIIRNQGYFQRGVIHNIVDETDFKWKVGEEKNEHK</sequence>
<dbReference type="Pfam" id="PF20283">
    <property type="entry name" value="CTD7"/>
    <property type="match status" value="1"/>
</dbReference>
<dbReference type="InterPro" id="IPR046913">
    <property type="entry name" value="ABC-3C_CTD7"/>
</dbReference>
<gene>
    <name evidence="4" type="ORF">G4981_10955</name>
    <name evidence="3" type="ORF">G4993_05385</name>
    <name evidence="2" type="ORF">O4N78_14105</name>
</gene>
<accession>A0A2N5P5I6</accession>
<name>A0A2N5P5I6_MEDGN</name>
<dbReference type="EMBL" id="JAAIRY010000018">
    <property type="protein sequence ID" value="NSI65788.1"/>
    <property type="molecule type" value="Genomic_DNA"/>
</dbReference>
<proteinExistence type="predicted"/>
<dbReference type="EMBL" id="JAPZEG010000020">
    <property type="protein sequence ID" value="MDE1204685.1"/>
    <property type="molecule type" value="Genomic_DNA"/>
</dbReference>
<comment type="caution">
    <text evidence="2">The sequence shown here is derived from an EMBL/GenBank/DDBJ whole genome shotgun (WGS) entry which is preliminary data.</text>
</comment>
<dbReference type="AlphaFoldDB" id="A0A2N5P5I6"/>
<evidence type="ECO:0000259" key="1">
    <source>
        <dbReference type="Pfam" id="PF20283"/>
    </source>
</evidence>
<reference evidence="3" key="2">
    <citation type="submission" date="2020-02" db="EMBL/GenBank/DDBJ databases">
        <authorList>
            <person name="Littmann E."/>
            <person name="Sorbara M."/>
        </authorList>
    </citation>
    <scope>NUCLEOTIDE SEQUENCE</scope>
    <source>
        <strain evidence="4">MSK.11.9</strain>
        <strain evidence="3">MSK.15.32</strain>
    </source>
</reference>
<protein>
    <recommendedName>
        <fullName evidence="1">ABC-three component systems C-terminal domain-containing protein</fullName>
    </recommendedName>
</protein>
<dbReference type="RefSeq" id="WP_008391229.1">
    <property type="nucleotide sequence ID" value="NZ_BAABSA010000007.1"/>
</dbReference>
<reference evidence="2" key="3">
    <citation type="submission" date="2022-12" db="EMBL/GenBank/DDBJ databases">
        <title>Genome of R. gnavus strain RSHDN_120.</title>
        <authorList>
            <person name="Abdugheni R."/>
        </authorList>
    </citation>
    <scope>NUCLEOTIDE SEQUENCE</scope>
    <source>
        <strain evidence="2">RSHDN_120</strain>
    </source>
</reference>
<reference evidence="3" key="1">
    <citation type="journal article" date="2020" name="Cell Host Microbe">
        <title>Functional and Genomic Variation between Human-Derived Isolates of Lachnospiraceae Reveals Inter- and Intra-Species Diversity.</title>
        <authorList>
            <person name="Sorbara M.T."/>
            <person name="Littmann E.R."/>
            <person name="Fontana E."/>
            <person name="Moody T.U."/>
            <person name="Kohout C.E."/>
            <person name="Gjonbalaj M."/>
            <person name="Eaton V."/>
            <person name="Seok R."/>
            <person name="Leiner I.M."/>
            <person name="Pamer E.G."/>
        </authorList>
    </citation>
    <scope>NUCLEOTIDE SEQUENCE</scope>
    <source>
        <strain evidence="4">MSK.11.9</strain>
        <strain evidence="3">MSK.15.32</strain>
    </source>
</reference>
<dbReference type="Proteomes" id="UP001296581">
    <property type="component" value="Unassembled WGS sequence"/>
</dbReference>
<evidence type="ECO:0000313" key="5">
    <source>
        <dbReference type="Proteomes" id="UP001149331"/>
    </source>
</evidence>
<dbReference type="EMBL" id="JAAIRV010000007">
    <property type="protein sequence ID" value="NSI57832.1"/>
    <property type="molecule type" value="Genomic_DNA"/>
</dbReference>
<evidence type="ECO:0000313" key="4">
    <source>
        <dbReference type="EMBL" id="NSI65788.1"/>
    </source>
</evidence>
<evidence type="ECO:0000313" key="2">
    <source>
        <dbReference type="EMBL" id="MDE1204685.1"/>
    </source>
</evidence>
<dbReference type="Proteomes" id="UP001149331">
    <property type="component" value="Unassembled WGS sequence"/>
</dbReference>